<dbReference type="EMBL" id="PFSC01000159">
    <property type="protein sequence ID" value="PJC30335.1"/>
    <property type="molecule type" value="Genomic_DNA"/>
</dbReference>
<evidence type="ECO:0000313" key="2">
    <source>
        <dbReference type="Proteomes" id="UP000231383"/>
    </source>
</evidence>
<reference evidence="2" key="1">
    <citation type="submission" date="2017-09" db="EMBL/GenBank/DDBJ databases">
        <title>Depth-based differentiation of microbial function through sediment-hosted aquifers and enrichment of novel symbionts in the deep terrestrial subsurface.</title>
        <authorList>
            <person name="Probst A.J."/>
            <person name="Ladd B."/>
            <person name="Jarett J.K."/>
            <person name="Geller-Mcgrath D.E."/>
            <person name="Sieber C.M.K."/>
            <person name="Emerson J.B."/>
            <person name="Anantharaman K."/>
            <person name="Thomas B.C."/>
            <person name="Malmstrom R."/>
            <person name="Stieglmeier M."/>
            <person name="Klingl A."/>
            <person name="Woyke T."/>
            <person name="Ryan C.M."/>
            <person name="Banfield J.F."/>
        </authorList>
    </citation>
    <scope>NUCLEOTIDE SEQUENCE [LARGE SCALE GENOMIC DNA]</scope>
</reference>
<dbReference type="Proteomes" id="UP000231383">
    <property type="component" value="Unassembled WGS sequence"/>
</dbReference>
<comment type="caution">
    <text evidence="1">The sequence shown here is derived from an EMBL/GenBank/DDBJ whole genome shotgun (WGS) entry which is preliminary data.</text>
</comment>
<organism evidence="1 2">
    <name type="scientific">Candidatus Roizmanbacteria bacterium CG_4_9_14_0_2_um_filter_39_13</name>
    <dbReference type="NCBI Taxonomy" id="1974839"/>
    <lineage>
        <taxon>Bacteria</taxon>
        <taxon>Candidatus Roizmaniibacteriota</taxon>
    </lineage>
</organism>
<dbReference type="AlphaFoldDB" id="A0A2M8EWU5"/>
<proteinExistence type="predicted"/>
<accession>A0A2M8EWU5</accession>
<protein>
    <submittedName>
        <fullName evidence="1">Uncharacterized protein</fullName>
    </submittedName>
</protein>
<evidence type="ECO:0000313" key="1">
    <source>
        <dbReference type="EMBL" id="PJC30335.1"/>
    </source>
</evidence>
<name>A0A2M8EWU5_9BACT</name>
<sequence>MKQNGLTKIIQEDPSLIWYVRKHSHISDMSILEHILNYGNWKQVQEAIKILGMKDTVQLYTSLANKRRSNLMPRVKHYFDLYFAHASGNPH</sequence>
<gene>
    <name evidence="1" type="ORF">CO051_06200</name>
</gene>